<dbReference type="RefSeq" id="WP_087373110.1">
    <property type="nucleotide sequence ID" value="NZ_NFKK01000009.1"/>
</dbReference>
<dbReference type="InterPro" id="IPR013783">
    <property type="entry name" value="Ig-like_fold"/>
</dbReference>
<sequence length="979" mass="102172">MKHPLVTRLISVGLSAVLLVSAAGASLIDGGFTYSYRIGSGTTYSNTYAINSAGTQRANAIEYTPSSAVTPMGVRSGTQFYGNKITLSQMISRLEGQGYDVIGGVNADFFSTENGIPTGLVVDNGRIIACNTWQNAVGFRADGSAVIGTPVSSITVSGASGNVGVYGYNKTRTSVGLYLLDSYYYSQTRFSTPGQSIILEYENKNDLRIGHPAKFKVVGKVSGSESFAIGENQMILTKRDDCKSAWIDYPIGEELTITFNTMMKGWDEVKYAVGGKALVTNGQATPTSIDRASANCARTAVGTKADGTVVIFEVDGESSYSRGLNANALAEEMIARGCTTAVCLDGGGSSMMSIQQPGESTSKLISRPSDGSERKVSNFIVLVNNKKSDGVATYLYMQPVTRYVLAGASTTFSTTAMDDASVKTSLPGEVTYTVAGGVGSVSDDQFHAGSSTGPVSVYAQSGSATGEMQLMVVGAITSATISSSGKEISSVSVKADESIDLDATVFYNGFTTASRDDLLTWTVKGDIGTIDKNGVFTGTKKGSGSIVVSYGSYSKSIPVTVGMGAPQDLTTIADFESTQPLTTSDGTALTLTKDADQVARGYGALAVSVNGSAELNVPQTAVTKTPTVSLWAKADGSATLTGIFTTADGETVEAAFGPTASANWQFLSCKAPDGAQALTGLRITGSGSVYLDHIQVSETAPLSTGAPAISFTSAPTTASVGSSVTVTAKITQENGAYPIRSKNVKAYLNGNLSSAKYDEASASISIPTGSLGAGLHTVVIEAADDAGNLSRQAVTITVGKVTDHAFVDIGTSWAAGYIDRLAARGIMQGSTVDGKKYYYPNSNLKRSEFAAMIARTLNLDTSSEEGLNFVDNDDIPSWARGPIAACVRAGLMEGSSTGRFNPNSNITRAEVMTVISRSLPRGYVPSSKTYTDQAEIPDWALTHVQIVSAIGLVGGYKDGSIQPNARITRAEIAKIFCYL</sequence>
<organism evidence="3 4">
    <name type="scientific">Butyricicoccus pullicaecorum</name>
    <dbReference type="NCBI Taxonomy" id="501571"/>
    <lineage>
        <taxon>Bacteria</taxon>
        <taxon>Bacillati</taxon>
        <taxon>Bacillota</taxon>
        <taxon>Clostridia</taxon>
        <taxon>Eubacteriales</taxon>
        <taxon>Butyricicoccaceae</taxon>
        <taxon>Butyricicoccus</taxon>
    </lineage>
</organism>
<dbReference type="InterPro" id="IPR001119">
    <property type="entry name" value="SLH_dom"/>
</dbReference>
<dbReference type="PANTHER" id="PTHR40446">
    <property type="entry name" value="N-ACETYLGLUCOSAMINE-1-PHOSPHODIESTER ALPHA-N-ACETYLGLUCOSAMINIDASE"/>
    <property type="match status" value="1"/>
</dbReference>
<dbReference type="PANTHER" id="PTHR40446:SF2">
    <property type="entry name" value="N-ACETYLGLUCOSAMINE-1-PHOSPHODIESTER ALPHA-N-ACETYLGLUCOSAMINIDASE"/>
    <property type="match status" value="1"/>
</dbReference>
<evidence type="ECO:0000313" key="3">
    <source>
        <dbReference type="EMBL" id="OUP52576.1"/>
    </source>
</evidence>
<name>A0A1Y4L780_9FIRM</name>
<feature type="domain" description="SLH" evidence="2">
    <location>
        <begin position="866"/>
        <end position="929"/>
    </location>
</feature>
<dbReference type="Gene3D" id="2.60.40.1080">
    <property type="match status" value="1"/>
</dbReference>
<dbReference type="PROSITE" id="PS51272">
    <property type="entry name" value="SLH"/>
    <property type="match status" value="3"/>
</dbReference>
<dbReference type="Gene3D" id="2.60.40.10">
    <property type="entry name" value="Immunoglobulins"/>
    <property type="match status" value="1"/>
</dbReference>
<dbReference type="Pfam" id="PF00395">
    <property type="entry name" value="SLH"/>
    <property type="match status" value="3"/>
</dbReference>
<dbReference type="AlphaFoldDB" id="A0A1Y4L780"/>
<reference evidence="4" key="1">
    <citation type="submission" date="2017-04" db="EMBL/GenBank/DDBJ databases">
        <title>Function of individual gut microbiota members based on whole genome sequencing of pure cultures obtained from chicken caecum.</title>
        <authorList>
            <person name="Medvecky M."/>
            <person name="Cejkova D."/>
            <person name="Polansky O."/>
            <person name="Karasova D."/>
            <person name="Kubasova T."/>
            <person name="Cizek A."/>
            <person name="Rychlik I."/>
        </authorList>
    </citation>
    <scope>NUCLEOTIDE SEQUENCE [LARGE SCALE GENOMIC DNA]</scope>
    <source>
        <strain evidence="4">An180</strain>
    </source>
</reference>
<dbReference type="Gene3D" id="2.60.120.260">
    <property type="entry name" value="Galactose-binding domain-like"/>
    <property type="match status" value="1"/>
</dbReference>
<accession>A0A1Y4L780</accession>
<evidence type="ECO:0000313" key="4">
    <source>
        <dbReference type="Proteomes" id="UP000195897"/>
    </source>
</evidence>
<keyword evidence="1" id="KW-0677">Repeat</keyword>
<dbReference type="EMBL" id="NFKK01000009">
    <property type="protein sequence ID" value="OUP52576.1"/>
    <property type="molecule type" value="Genomic_DNA"/>
</dbReference>
<feature type="domain" description="SLH" evidence="2">
    <location>
        <begin position="930"/>
        <end position="979"/>
    </location>
</feature>
<evidence type="ECO:0000256" key="1">
    <source>
        <dbReference type="ARBA" id="ARBA00022737"/>
    </source>
</evidence>
<proteinExistence type="predicted"/>
<dbReference type="Pfam" id="PF09992">
    <property type="entry name" value="NAGPA"/>
    <property type="match status" value="1"/>
</dbReference>
<comment type="caution">
    <text evidence="3">The sequence shown here is derived from an EMBL/GenBank/DDBJ whole genome shotgun (WGS) entry which is preliminary data.</text>
</comment>
<gene>
    <name evidence="3" type="ORF">B5F17_08820</name>
</gene>
<dbReference type="Proteomes" id="UP000195897">
    <property type="component" value="Unassembled WGS sequence"/>
</dbReference>
<dbReference type="InterPro" id="IPR018711">
    <property type="entry name" value="NAGPA"/>
</dbReference>
<feature type="domain" description="SLH" evidence="2">
    <location>
        <begin position="801"/>
        <end position="865"/>
    </location>
</feature>
<evidence type="ECO:0000259" key="2">
    <source>
        <dbReference type="PROSITE" id="PS51272"/>
    </source>
</evidence>
<protein>
    <recommendedName>
        <fullName evidence="2">SLH domain-containing protein</fullName>
    </recommendedName>
</protein>